<dbReference type="PANTHER" id="PTHR32054">
    <property type="entry name" value="HEAVY CHAIN, PUTATIVE, EXPRESSED-RELATED-RELATED"/>
    <property type="match status" value="1"/>
</dbReference>
<dbReference type="InterPro" id="IPR008545">
    <property type="entry name" value="Web"/>
</dbReference>
<comment type="similarity">
    <text evidence="1">Belongs to the WEB family.</text>
</comment>
<comment type="caution">
    <text evidence="5">The sequence shown here is derived from an EMBL/GenBank/DDBJ whole genome shotgun (WGS) entry which is preliminary data.</text>
</comment>
<keyword evidence="2 3" id="KW-0175">Coiled coil</keyword>
<evidence type="ECO:0000256" key="2">
    <source>
        <dbReference type="ARBA" id="ARBA00023054"/>
    </source>
</evidence>
<dbReference type="Pfam" id="PF05701">
    <property type="entry name" value="WEMBL"/>
    <property type="match status" value="1"/>
</dbReference>
<evidence type="ECO:0000256" key="4">
    <source>
        <dbReference type="SAM" id="MobiDB-lite"/>
    </source>
</evidence>
<keyword evidence="6" id="KW-1185">Reference proteome</keyword>
<feature type="compositionally biased region" description="Basic and acidic residues" evidence="4">
    <location>
        <begin position="46"/>
        <end position="67"/>
    </location>
</feature>
<evidence type="ECO:0000256" key="1">
    <source>
        <dbReference type="ARBA" id="ARBA00005485"/>
    </source>
</evidence>
<name>A0AAE1N7W5_9FABA</name>
<feature type="region of interest" description="Disordered" evidence="4">
    <location>
        <begin position="495"/>
        <end position="569"/>
    </location>
</feature>
<accession>A0AAE1N7W5</accession>
<feature type="compositionally biased region" description="Basic and acidic residues" evidence="4">
    <location>
        <begin position="495"/>
        <end position="520"/>
    </location>
</feature>
<evidence type="ECO:0000313" key="5">
    <source>
        <dbReference type="EMBL" id="KAK4284174.1"/>
    </source>
</evidence>
<feature type="region of interest" description="Disordered" evidence="4">
    <location>
        <begin position="578"/>
        <end position="597"/>
    </location>
</feature>
<reference evidence="5" key="1">
    <citation type="submission" date="2023-10" db="EMBL/GenBank/DDBJ databases">
        <title>Chromosome-level genome of the transformable northern wattle, Acacia crassicarpa.</title>
        <authorList>
            <person name="Massaro I."/>
            <person name="Sinha N.R."/>
            <person name="Poethig S."/>
            <person name="Leichty A.R."/>
        </authorList>
    </citation>
    <scope>NUCLEOTIDE SEQUENCE</scope>
    <source>
        <strain evidence="5">Acra3RX</strain>
        <tissue evidence="5">Leaf</tissue>
    </source>
</reference>
<sequence length="597" mass="67809">MEMNGSEIDRTGVGSVKAAISFYGDKIADNNSKKTYGDFSAKSSPKGREPQNARRNVDQKKERRWAVESEQANAKNRAEGPSSKIGESSSKAKVLVVRENESYDYEQVMRELQFVKQELEKLKLDVAPVIKEKLQADEQIKASRLKILSGLRAAEELRKELEDINEEHVLAELARMEALKELRDVETQREKEETQFLSKMETTMKKMKQAADEIEKSKELEMKLAVTMSDVEMLQNELNSVRELDESGGSCLLQNITEELEAAKKELASIKEEGFQFMASIDIIRNELNHVTAELAQVKKEEEKVESKVQNLNSKLLRAKSKLETVSNAEEKAKSIAMSLSVSLKELEEEAEAARKEKETQENRTTKEEIKSIELEIDMTEEKLEAAMQELEVIKALESEALEKLRNLTENTMRERALAAKHSSSITISKFEYDYLTNHAAVAEEIVDKKVEAAQAWIKALKASEHEISVRTKIALREIKETKKEVEIMEVNAKEKEENISKRSSRDGVENPARKREKSSSNHNLQKSTSRKSIKLSNGTMVPAKQAKFQKSASPAGRHVSPFTMRKNKKVITHLASFFKGKRNRRNSYKRENGGKQ</sequence>
<organism evidence="5 6">
    <name type="scientific">Acacia crassicarpa</name>
    <name type="common">northern wattle</name>
    <dbReference type="NCBI Taxonomy" id="499986"/>
    <lineage>
        <taxon>Eukaryota</taxon>
        <taxon>Viridiplantae</taxon>
        <taxon>Streptophyta</taxon>
        <taxon>Embryophyta</taxon>
        <taxon>Tracheophyta</taxon>
        <taxon>Spermatophyta</taxon>
        <taxon>Magnoliopsida</taxon>
        <taxon>eudicotyledons</taxon>
        <taxon>Gunneridae</taxon>
        <taxon>Pentapetalae</taxon>
        <taxon>rosids</taxon>
        <taxon>fabids</taxon>
        <taxon>Fabales</taxon>
        <taxon>Fabaceae</taxon>
        <taxon>Caesalpinioideae</taxon>
        <taxon>mimosoid clade</taxon>
        <taxon>Acacieae</taxon>
        <taxon>Acacia</taxon>
    </lineage>
</organism>
<dbReference type="PANTHER" id="PTHR32054:SF2">
    <property type="entry name" value="PROTEIN PLASTID MOVEMENT IMPAIRED 2"/>
    <property type="match status" value="1"/>
</dbReference>
<evidence type="ECO:0000256" key="3">
    <source>
        <dbReference type="SAM" id="Coils"/>
    </source>
</evidence>
<dbReference type="GO" id="GO:0005829">
    <property type="term" value="C:cytosol"/>
    <property type="evidence" value="ECO:0007669"/>
    <property type="project" value="TreeGrafter"/>
</dbReference>
<protein>
    <recommendedName>
        <fullName evidence="7">Protein PLASTID MOVEMENT IMPAIRED 2</fullName>
    </recommendedName>
</protein>
<proteinExistence type="inferred from homology"/>
<evidence type="ECO:0000313" key="6">
    <source>
        <dbReference type="Proteomes" id="UP001293593"/>
    </source>
</evidence>
<dbReference type="AlphaFoldDB" id="A0AAE1N7W5"/>
<evidence type="ECO:0008006" key="7">
    <source>
        <dbReference type="Google" id="ProtNLM"/>
    </source>
</evidence>
<dbReference type="GO" id="GO:0009904">
    <property type="term" value="P:chloroplast accumulation movement"/>
    <property type="evidence" value="ECO:0007669"/>
    <property type="project" value="TreeGrafter"/>
</dbReference>
<feature type="region of interest" description="Disordered" evidence="4">
    <location>
        <begin position="28"/>
        <end position="91"/>
    </location>
</feature>
<feature type="coiled-coil region" evidence="3">
    <location>
        <begin position="105"/>
        <end position="411"/>
    </location>
</feature>
<gene>
    <name evidence="5" type="ORF">QN277_001042</name>
</gene>
<dbReference type="Proteomes" id="UP001293593">
    <property type="component" value="Unassembled WGS sequence"/>
</dbReference>
<dbReference type="GO" id="GO:0009903">
    <property type="term" value="P:chloroplast avoidance movement"/>
    <property type="evidence" value="ECO:0007669"/>
    <property type="project" value="TreeGrafter"/>
</dbReference>
<dbReference type="EMBL" id="JAWXYG010000001">
    <property type="protein sequence ID" value="KAK4284174.1"/>
    <property type="molecule type" value="Genomic_DNA"/>
</dbReference>